<proteinExistence type="predicted"/>
<dbReference type="RefSeq" id="WP_244673414.1">
    <property type="nucleotide sequence ID" value="NZ_CP095046.1"/>
</dbReference>
<protein>
    <submittedName>
        <fullName evidence="1">Uncharacterized protein</fullName>
    </submittedName>
</protein>
<reference evidence="1" key="1">
    <citation type="submission" date="2022-04" db="EMBL/GenBank/DDBJ databases">
        <title>Hymenobacter sp. isolated from the air.</title>
        <authorList>
            <person name="Won M."/>
            <person name="Lee C.-M."/>
            <person name="Woen H.-Y."/>
            <person name="Kwon S.-W."/>
        </authorList>
    </citation>
    <scope>NUCLEOTIDE SEQUENCE</scope>
    <source>
        <strain evidence="1">5116S-3</strain>
    </source>
</reference>
<evidence type="ECO:0000313" key="1">
    <source>
        <dbReference type="EMBL" id="UOQ69990.1"/>
    </source>
</evidence>
<dbReference type="Proteomes" id="UP000831796">
    <property type="component" value="Chromosome"/>
</dbReference>
<keyword evidence="2" id="KW-1185">Reference proteome</keyword>
<dbReference type="KEGG" id="hcu:MUN79_14435"/>
<sequence length="46" mass="4700">MKVFKGAVTSDGLPHSEMVACISAGAHPNLTTVEGKISAHPLGPKD</sequence>
<dbReference type="AlphaFoldDB" id="A0A8T9Q2J7"/>
<evidence type="ECO:0000313" key="2">
    <source>
        <dbReference type="Proteomes" id="UP000831796"/>
    </source>
</evidence>
<organism evidence="1 2">
    <name type="scientific">Hymenobacter cellulosilyticus</name>
    <dbReference type="NCBI Taxonomy" id="2932248"/>
    <lineage>
        <taxon>Bacteria</taxon>
        <taxon>Pseudomonadati</taxon>
        <taxon>Bacteroidota</taxon>
        <taxon>Cytophagia</taxon>
        <taxon>Cytophagales</taxon>
        <taxon>Hymenobacteraceae</taxon>
        <taxon>Hymenobacter</taxon>
    </lineage>
</organism>
<accession>A0A8T9Q2J7</accession>
<dbReference type="EMBL" id="CP095046">
    <property type="protein sequence ID" value="UOQ69990.1"/>
    <property type="molecule type" value="Genomic_DNA"/>
</dbReference>
<gene>
    <name evidence="1" type="ORF">MUN79_14435</name>
</gene>
<name>A0A8T9Q2J7_9BACT</name>